<accession>A0A6A5WGJ6</accession>
<feature type="compositionally biased region" description="Basic residues" evidence="1">
    <location>
        <begin position="136"/>
        <end position="147"/>
    </location>
</feature>
<feature type="compositionally biased region" description="Acidic residues" evidence="1">
    <location>
        <begin position="223"/>
        <end position="234"/>
    </location>
</feature>
<evidence type="ECO:0000256" key="1">
    <source>
        <dbReference type="SAM" id="MobiDB-lite"/>
    </source>
</evidence>
<evidence type="ECO:0000313" key="3">
    <source>
        <dbReference type="EMBL" id="KAF1999281.1"/>
    </source>
</evidence>
<dbReference type="Proteomes" id="UP000799779">
    <property type="component" value="Unassembled WGS sequence"/>
</dbReference>
<evidence type="ECO:0000256" key="2">
    <source>
        <dbReference type="SAM" id="Phobius"/>
    </source>
</evidence>
<proteinExistence type="predicted"/>
<name>A0A6A5WGJ6_9PLEO</name>
<feature type="region of interest" description="Disordered" evidence="1">
    <location>
        <begin position="114"/>
        <end position="238"/>
    </location>
</feature>
<sequence length="266" mass="28632">MSPTTSTLTAPPPPPRYKKLSIPALEALLLTRCLPPGGTKTVMIGKLMAEDMREREAERRSREAILAFQQGLKGARGMGNGVGGSEIGSGFGGSGVEGLLGGVAEREGMEVEIRVSGTAQNGSMEKEGGKGESKGRGKGKARKTHGKKTLDSLREEILAKTQKMQENENEKTVLQNDEKNNKDPTEERQAEAQLEKQTKTAWAHEMEEIKTVLRDEAEKTAEEVEEEDEEDEGAEIGGDSDTVGAWVLCLVVLVGAILVLMNLSTA</sequence>
<keyword evidence="2" id="KW-0472">Membrane</keyword>
<feature type="transmembrane region" description="Helical" evidence="2">
    <location>
        <begin position="243"/>
        <end position="263"/>
    </location>
</feature>
<keyword evidence="2" id="KW-1133">Transmembrane helix</keyword>
<dbReference type="AlphaFoldDB" id="A0A6A5WGJ6"/>
<feature type="compositionally biased region" description="Basic and acidic residues" evidence="1">
    <location>
        <begin position="124"/>
        <end position="135"/>
    </location>
</feature>
<gene>
    <name evidence="3" type="ORF">P154DRAFT_535729</name>
</gene>
<reference evidence="3" key="1">
    <citation type="journal article" date="2020" name="Stud. Mycol.">
        <title>101 Dothideomycetes genomes: a test case for predicting lifestyles and emergence of pathogens.</title>
        <authorList>
            <person name="Haridas S."/>
            <person name="Albert R."/>
            <person name="Binder M."/>
            <person name="Bloem J."/>
            <person name="Labutti K."/>
            <person name="Salamov A."/>
            <person name="Andreopoulos B."/>
            <person name="Baker S."/>
            <person name="Barry K."/>
            <person name="Bills G."/>
            <person name="Bluhm B."/>
            <person name="Cannon C."/>
            <person name="Castanera R."/>
            <person name="Culley D."/>
            <person name="Daum C."/>
            <person name="Ezra D."/>
            <person name="Gonzalez J."/>
            <person name="Henrissat B."/>
            <person name="Kuo A."/>
            <person name="Liang C."/>
            <person name="Lipzen A."/>
            <person name="Lutzoni F."/>
            <person name="Magnuson J."/>
            <person name="Mondo S."/>
            <person name="Nolan M."/>
            <person name="Ohm R."/>
            <person name="Pangilinan J."/>
            <person name="Park H.-J."/>
            <person name="Ramirez L."/>
            <person name="Alfaro M."/>
            <person name="Sun H."/>
            <person name="Tritt A."/>
            <person name="Yoshinaga Y."/>
            <person name="Zwiers L.-H."/>
            <person name="Turgeon B."/>
            <person name="Goodwin S."/>
            <person name="Spatafora J."/>
            <person name="Crous P."/>
            <person name="Grigoriev I."/>
        </authorList>
    </citation>
    <scope>NUCLEOTIDE SEQUENCE</scope>
    <source>
        <strain evidence="3">CBS 123094</strain>
    </source>
</reference>
<protein>
    <submittedName>
        <fullName evidence="3">Uncharacterized protein</fullName>
    </submittedName>
</protein>
<evidence type="ECO:0000313" key="4">
    <source>
        <dbReference type="Proteomes" id="UP000799779"/>
    </source>
</evidence>
<organism evidence="3 4">
    <name type="scientific">Amniculicola lignicola CBS 123094</name>
    <dbReference type="NCBI Taxonomy" id="1392246"/>
    <lineage>
        <taxon>Eukaryota</taxon>
        <taxon>Fungi</taxon>
        <taxon>Dikarya</taxon>
        <taxon>Ascomycota</taxon>
        <taxon>Pezizomycotina</taxon>
        <taxon>Dothideomycetes</taxon>
        <taxon>Pleosporomycetidae</taxon>
        <taxon>Pleosporales</taxon>
        <taxon>Amniculicolaceae</taxon>
        <taxon>Amniculicola</taxon>
    </lineage>
</organism>
<keyword evidence="4" id="KW-1185">Reference proteome</keyword>
<keyword evidence="2" id="KW-0812">Transmembrane</keyword>
<dbReference type="EMBL" id="ML977597">
    <property type="protein sequence ID" value="KAF1999281.1"/>
    <property type="molecule type" value="Genomic_DNA"/>
</dbReference>
<feature type="compositionally biased region" description="Basic and acidic residues" evidence="1">
    <location>
        <begin position="148"/>
        <end position="222"/>
    </location>
</feature>